<evidence type="ECO:0000256" key="2">
    <source>
        <dbReference type="ARBA" id="ARBA00022448"/>
    </source>
</evidence>
<dbReference type="SUPFAM" id="SSF103473">
    <property type="entry name" value="MFS general substrate transporter"/>
    <property type="match status" value="1"/>
</dbReference>
<protein>
    <submittedName>
        <fullName evidence="10">MFS transporter</fullName>
    </submittedName>
</protein>
<dbReference type="RefSeq" id="WP_255915668.1">
    <property type="nucleotide sequence ID" value="NZ_JANFQO010000017.1"/>
</dbReference>
<feature type="transmembrane region" description="Helical" evidence="8">
    <location>
        <begin position="359"/>
        <end position="379"/>
    </location>
</feature>
<evidence type="ECO:0000256" key="6">
    <source>
        <dbReference type="ARBA" id="ARBA00022989"/>
    </source>
</evidence>
<gene>
    <name evidence="10" type="ORF">NM961_17325</name>
</gene>
<keyword evidence="11" id="KW-1185">Reference proteome</keyword>
<dbReference type="EMBL" id="JANFQO010000017">
    <property type="protein sequence ID" value="MCQ4166483.1"/>
    <property type="molecule type" value="Genomic_DNA"/>
</dbReference>
<name>A0ABT1QW23_9GAMM</name>
<feature type="transmembrane region" description="Helical" evidence="8">
    <location>
        <begin position="80"/>
        <end position="110"/>
    </location>
</feature>
<keyword evidence="6 8" id="KW-1133">Transmembrane helix</keyword>
<feature type="transmembrane region" description="Helical" evidence="8">
    <location>
        <begin position="268"/>
        <end position="287"/>
    </location>
</feature>
<dbReference type="Gene3D" id="1.20.1250.20">
    <property type="entry name" value="MFS general substrate transporter like domains"/>
    <property type="match status" value="2"/>
</dbReference>
<dbReference type="PIRSF" id="PIRSF004925">
    <property type="entry name" value="HcaT"/>
    <property type="match status" value="1"/>
</dbReference>
<evidence type="ECO:0000256" key="8">
    <source>
        <dbReference type="SAM" id="Phobius"/>
    </source>
</evidence>
<dbReference type="NCBIfam" id="NF037955">
    <property type="entry name" value="mfs"/>
    <property type="match status" value="1"/>
</dbReference>
<keyword evidence="7 8" id="KW-0472">Membrane</keyword>
<evidence type="ECO:0000313" key="11">
    <source>
        <dbReference type="Proteomes" id="UP001165498"/>
    </source>
</evidence>
<comment type="caution">
    <text evidence="10">The sequence shown here is derived from an EMBL/GenBank/DDBJ whole genome shotgun (WGS) entry which is preliminary data.</text>
</comment>
<dbReference type="InterPro" id="IPR024989">
    <property type="entry name" value="MFS_assoc_dom"/>
</dbReference>
<reference evidence="10" key="1">
    <citation type="submission" date="2022-07" db="EMBL/GenBank/DDBJ databases">
        <title>Tahibacter sp., a new gammaproteobacterium isolated from the silt sample collected at pig farm.</title>
        <authorList>
            <person name="Chen H."/>
        </authorList>
    </citation>
    <scope>NUCLEOTIDE SEQUENCE</scope>
    <source>
        <strain evidence="10">P2K</strain>
    </source>
</reference>
<organism evidence="10 11">
    <name type="scientific">Tahibacter harae</name>
    <dbReference type="NCBI Taxonomy" id="2963937"/>
    <lineage>
        <taxon>Bacteria</taxon>
        <taxon>Pseudomonadati</taxon>
        <taxon>Pseudomonadota</taxon>
        <taxon>Gammaproteobacteria</taxon>
        <taxon>Lysobacterales</taxon>
        <taxon>Rhodanobacteraceae</taxon>
        <taxon>Tahibacter</taxon>
    </lineage>
</organism>
<dbReference type="PANTHER" id="PTHR23522">
    <property type="entry name" value="BLL5896 PROTEIN"/>
    <property type="match status" value="1"/>
</dbReference>
<dbReference type="Pfam" id="PF12832">
    <property type="entry name" value="MFS_1_like"/>
    <property type="match status" value="1"/>
</dbReference>
<evidence type="ECO:0000256" key="5">
    <source>
        <dbReference type="ARBA" id="ARBA00022692"/>
    </source>
</evidence>
<feature type="transmembrane region" description="Helical" evidence="8">
    <location>
        <begin position="158"/>
        <end position="177"/>
    </location>
</feature>
<feature type="transmembrane region" description="Helical" evidence="8">
    <location>
        <begin position="204"/>
        <end position="225"/>
    </location>
</feature>
<evidence type="ECO:0000256" key="1">
    <source>
        <dbReference type="ARBA" id="ARBA00004429"/>
    </source>
</evidence>
<feature type="transmembrane region" description="Helical" evidence="8">
    <location>
        <begin position="332"/>
        <end position="353"/>
    </location>
</feature>
<accession>A0ABT1QW23</accession>
<keyword evidence="3" id="KW-1003">Cell membrane</keyword>
<keyword evidence="2" id="KW-0813">Transport</keyword>
<evidence type="ECO:0000256" key="3">
    <source>
        <dbReference type="ARBA" id="ARBA00022475"/>
    </source>
</evidence>
<proteinExistence type="predicted"/>
<feature type="transmembrane region" description="Helical" evidence="8">
    <location>
        <begin position="39"/>
        <end position="60"/>
    </location>
</feature>
<dbReference type="InterPro" id="IPR036259">
    <property type="entry name" value="MFS_trans_sf"/>
</dbReference>
<sequence>MSHAVPQLRLSSFYFMYYAVLGGFTPYWSLFLKDRGQDAAAIGVLMSLWYATRIVAPSSWNWLAARSPRPIRWLQLGCFASLASFCAFLLPLEFAGLFLAMCVFCFFHNATMPQFEAITLSHLHGISERYGAIRVWGSIGFIAVVALFGLLLDHLAVAWLPLLMLPLLAGVAGSALVNDYGPAQRDAPPAAGAEFRRRLRRPEVIAFFIACLLVQLSFGPLYTFFSLYLEQHGYRPSALGAFWSIGVAVEVLVFFLSPRLFARWPAQTVLLAAIASAALRWLATALFPDSVAVLTLAQLTHAINFAAFFASVMQLMAQYFPGPLGGHGQGVFYGFSSGIGGALGALIAGQAWRLGGGELAFEIAALFSAIAAFIVWRWVRPIPDDQASAKA</sequence>
<feature type="transmembrane region" description="Helical" evidence="8">
    <location>
        <begin position="299"/>
        <end position="320"/>
    </location>
</feature>
<evidence type="ECO:0000313" key="10">
    <source>
        <dbReference type="EMBL" id="MCQ4166483.1"/>
    </source>
</evidence>
<keyword evidence="4" id="KW-0997">Cell inner membrane</keyword>
<evidence type="ECO:0000256" key="4">
    <source>
        <dbReference type="ARBA" id="ARBA00022519"/>
    </source>
</evidence>
<evidence type="ECO:0000256" key="7">
    <source>
        <dbReference type="ARBA" id="ARBA00023136"/>
    </source>
</evidence>
<keyword evidence="5 8" id="KW-0812">Transmembrane</keyword>
<comment type="subcellular location">
    <subcellularLocation>
        <location evidence="1">Cell inner membrane</location>
        <topology evidence="1">Multi-pass membrane protein</topology>
    </subcellularLocation>
</comment>
<feature type="transmembrane region" description="Helical" evidence="8">
    <location>
        <begin position="131"/>
        <end position="152"/>
    </location>
</feature>
<feature type="transmembrane region" description="Helical" evidence="8">
    <location>
        <begin position="12"/>
        <end position="32"/>
    </location>
</feature>
<evidence type="ECO:0000259" key="9">
    <source>
        <dbReference type="Pfam" id="PF12832"/>
    </source>
</evidence>
<dbReference type="InterPro" id="IPR026032">
    <property type="entry name" value="HcaT-like"/>
</dbReference>
<dbReference type="PANTHER" id="PTHR23522:SF10">
    <property type="entry name" value="3-PHENYLPROPIONIC ACID TRANSPORTER-RELATED"/>
    <property type="match status" value="1"/>
</dbReference>
<feature type="domain" description="Major facilitator superfamily associated" evidence="9">
    <location>
        <begin position="8"/>
        <end position="361"/>
    </location>
</feature>
<feature type="transmembrane region" description="Helical" evidence="8">
    <location>
        <begin position="237"/>
        <end position="256"/>
    </location>
</feature>
<dbReference type="Proteomes" id="UP001165498">
    <property type="component" value="Unassembled WGS sequence"/>
</dbReference>